<dbReference type="PANTHER" id="PTHR42718">
    <property type="entry name" value="MAJOR FACILITATOR SUPERFAMILY MULTIDRUG TRANSPORTER MFSC"/>
    <property type="match status" value="1"/>
</dbReference>
<keyword evidence="5 7" id="KW-1133">Transmembrane helix</keyword>
<accession>A0ABQ6CKT4</accession>
<evidence type="ECO:0000313" key="10">
    <source>
        <dbReference type="Proteomes" id="UP001156882"/>
    </source>
</evidence>
<feature type="transmembrane region" description="Helical" evidence="7">
    <location>
        <begin position="287"/>
        <end position="312"/>
    </location>
</feature>
<proteinExistence type="predicted"/>
<dbReference type="PROSITE" id="PS50850">
    <property type="entry name" value="MFS"/>
    <property type="match status" value="1"/>
</dbReference>
<dbReference type="InterPro" id="IPR020846">
    <property type="entry name" value="MFS_dom"/>
</dbReference>
<feature type="transmembrane region" description="Helical" evidence="7">
    <location>
        <begin position="72"/>
        <end position="90"/>
    </location>
</feature>
<feature type="domain" description="Major facilitator superfamily (MFS) profile" evidence="8">
    <location>
        <begin position="36"/>
        <end position="469"/>
    </location>
</feature>
<dbReference type="PRINTS" id="PR01036">
    <property type="entry name" value="TCRTETB"/>
</dbReference>
<evidence type="ECO:0000256" key="7">
    <source>
        <dbReference type="SAM" id="Phobius"/>
    </source>
</evidence>
<evidence type="ECO:0000256" key="6">
    <source>
        <dbReference type="ARBA" id="ARBA00023136"/>
    </source>
</evidence>
<evidence type="ECO:0000256" key="4">
    <source>
        <dbReference type="ARBA" id="ARBA00022692"/>
    </source>
</evidence>
<dbReference type="Gene3D" id="1.20.1250.20">
    <property type="entry name" value="MFS general substrate transporter like domains"/>
    <property type="match status" value="1"/>
</dbReference>
<sequence>MKNFPAGLAPAGVSVFAGTPMNAALDGLPNPQRAFAFLTIGIALTMAVLDGAIVNVALPSIATELVITPSDAIWVVTAYQLAVTISLLPLASLGDIMGYKRIYWCGLGIFTAASFGCANAHTLPFLAGMRVIQGVGAAGIMSVNIALVRYIFPKALLGTGVGYTALVVAVSSAAGPSVASAILTIASWQWLFLVNVPLGIIALIIAARTLPQTPASGHAFDWTSALLNAITFGLLIAGLDAFSDAGGNTRAGLMILGAGIAGAVLVWRSLKLEVPMLPVDLLRRPVFALSMTTSICSFAAQNMAYIALPFFFEQTLGRSEAATGFLMTPWPLMTALIAPVAGRLSDKFPPERLGSIGLVILSVGLVCVATMGADPSSFDIGWRLGVCGFGFGLFQSPNNRIIIASAPRERSGGASGLQSTGRLLGQSVGAAVAAVVFGLAASGHTVLIAWIGAVLSLTGALSSGFRKTI</sequence>
<dbReference type="Gene3D" id="1.20.1720.10">
    <property type="entry name" value="Multidrug resistance protein D"/>
    <property type="match status" value="1"/>
</dbReference>
<dbReference type="InterPro" id="IPR011701">
    <property type="entry name" value="MFS"/>
</dbReference>
<dbReference type="EMBL" id="BSPC01000034">
    <property type="protein sequence ID" value="GLS20780.1"/>
    <property type="molecule type" value="Genomic_DNA"/>
</dbReference>
<dbReference type="CDD" id="cd17321">
    <property type="entry name" value="MFS_MMR_MDR_like"/>
    <property type="match status" value="1"/>
</dbReference>
<feature type="transmembrane region" description="Helical" evidence="7">
    <location>
        <begin position="102"/>
        <end position="121"/>
    </location>
</feature>
<organism evidence="9 10">
    <name type="scientific">Labrys miyagiensis</name>
    <dbReference type="NCBI Taxonomy" id="346912"/>
    <lineage>
        <taxon>Bacteria</taxon>
        <taxon>Pseudomonadati</taxon>
        <taxon>Pseudomonadota</taxon>
        <taxon>Alphaproteobacteria</taxon>
        <taxon>Hyphomicrobiales</taxon>
        <taxon>Xanthobacteraceae</taxon>
        <taxon>Labrys</taxon>
    </lineage>
</organism>
<evidence type="ECO:0000256" key="5">
    <source>
        <dbReference type="ARBA" id="ARBA00022989"/>
    </source>
</evidence>
<feature type="transmembrane region" description="Helical" evidence="7">
    <location>
        <begin position="127"/>
        <end position="148"/>
    </location>
</feature>
<gene>
    <name evidence="9" type="ORF">GCM10007874_37970</name>
</gene>
<feature type="transmembrane region" description="Helical" evidence="7">
    <location>
        <begin position="188"/>
        <end position="207"/>
    </location>
</feature>
<protein>
    <submittedName>
        <fullName evidence="9">Multidrug MFS transporter</fullName>
    </submittedName>
</protein>
<evidence type="ECO:0000259" key="8">
    <source>
        <dbReference type="PROSITE" id="PS50850"/>
    </source>
</evidence>
<feature type="transmembrane region" description="Helical" evidence="7">
    <location>
        <begin position="37"/>
        <end position="60"/>
    </location>
</feature>
<feature type="transmembrane region" description="Helical" evidence="7">
    <location>
        <begin position="324"/>
        <end position="341"/>
    </location>
</feature>
<dbReference type="Proteomes" id="UP001156882">
    <property type="component" value="Unassembled WGS sequence"/>
</dbReference>
<feature type="transmembrane region" description="Helical" evidence="7">
    <location>
        <begin position="219"/>
        <end position="239"/>
    </location>
</feature>
<name>A0ABQ6CKT4_9HYPH</name>
<dbReference type="Pfam" id="PF07690">
    <property type="entry name" value="MFS_1"/>
    <property type="match status" value="1"/>
</dbReference>
<keyword evidence="6 7" id="KW-0472">Membrane</keyword>
<dbReference type="SUPFAM" id="SSF103473">
    <property type="entry name" value="MFS general substrate transporter"/>
    <property type="match status" value="1"/>
</dbReference>
<feature type="transmembrane region" description="Helical" evidence="7">
    <location>
        <begin position="251"/>
        <end position="267"/>
    </location>
</feature>
<feature type="transmembrane region" description="Helical" evidence="7">
    <location>
        <begin position="160"/>
        <end position="182"/>
    </location>
</feature>
<dbReference type="PANTHER" id="PTHR42718:SF46">
    <property type="entry name" value="BLR6921 PROTEIN"/>
    <property type="match status" value="1"/>
</dbReference>
<evidence type="ECO:0000256" key="1">
    <source>
        <dbReference type="ARBA" id="ARBA00004651"/>
    </source>
</evidence>
<comment type="caution">
    <text evidence="9">The sequence shown here is derived from an EMBL/GenBank/DDBJ whole genome shotgun (WGS) entry which is preliminary data.</text>
</comment>
<keyword evidence="3" id="KW-1003">Cell membrane</keyword>
<feature type="transmembrane region" description="Helical" evidence="7">
    <location>
        <begin position="447"/>
        <end position="465"/>
    </location>
</feature>
<feature type="transmembrane region" description="Helical" evidence="7">
    <location>
        <begin position="353"/>
        <end position="374"/>
    </location>
</feature>
<keyword evidence="10" id="KW-1185">Reference proteome</keyword>
<dbReference type="InterPro" id="IPR036259">
    <property type="entry name" value="MFS_trans_sf"/>
</dbReference>
<comment type="subcellular location">
    <subcellularLocation>
        <location evidence="1">Cell membrane</location>
        <topology evidence="1">Multi-pass membrane protein</topology>
    </subcellularLocation>
</comment>
<evidence type="ECO:0000256" key="2">
    <source>
        <dbReference type="ARBA" id="ARBA00022448"/>
    </source>
</evidence>
<evidence type="ECO:0000256" key="3">
    <source>
        <dbReference type="ARBA" id="ARBA00022475"/>
    </source>
</evidence>
<reference evidence="10" key="1">
    <citation type="journal article" date="2019" name="Int. J. Syst. Evol. Microbiol.">
        <title>The Global Catalogue of Microorganisms (GCM) 10K type strain sequencing project: providing services to taxonomists for standard genome sequencing and annotation.</title>
        <authorList>
            <consortium name="The Broad Institute Genomics Platform"/>
            <consortium name="The Broad Institute Genome Sequencing Center for Infectious Disease"/>
            <person name="Wu L."/>
            <person name="Ma J."/>
        </authorList>
    </citation>
    <scope>NUCLEOTIDE SEQUENCE [LARGE SCALE GENOMIC DNA]</scope>
    <source>
        <strain evidence="10">NBRC 101365</strain>
    </source>
</reference>
<keyword evidence="2" id="KW-0813">Transport</keyword>
<keyword evidence="4 7" id="KW-0812">Transmembrane</keyword>
<evidence type="ECO:0000313" key="9">
    <source>
        <dbReference type="EMBL" id="GLS20780.1"/>
    </source>
</evidence>